<dbReference type="RefSeq" id="WP_213943909.1">
    <property type="nucleotide sequence ID" value="NZ_JAHCMY010000001.1"/>
</dbReference>
<dbReference type="PANTHER" id="PTHR30221:SF1">
    <property type="entry name" value="SMALL-CONDUCTANCE MECHANOSENSITIVE CHANNEL"/>
    <property type="match status" value="1"/>
</dbReference>
<dbReference type="InterPro" id="IPR006685">
    <property type="entry name" value="MscS_channel_2nd"/>
</dbReference>
<dbReference type="AlphaFoldDB" id="A0AAP2G0W2"/>
<evidence type="ECO:0000256" key="1">
    <source>
        <dbReference type="ARBA" id="ARBA00004141"/>
    </source>
</evidence>
<evidence type="ECO:0000256" key="4">
    <source>
        <dbReference type="ARBA" id="ARBA00022989"/>
    </source>
</evidence>
<dbReference type="InterPro" id="IPR010920">
    <property type="entry name" value="LSM_dom_sf"/>
</dbReference>
<protein>
    <submittedName>
        <fullName evidence="8">Mechanosensitive ion channel</fullName>
    </submittedName>
</protein>
<dbReference type="SUPFAM" id="SSF82861">
    <property type="entry name" value="Mechanosensitive channel protein MscS (YggB), transmembrane region"/>
    <property type="match status" value="1"/>
</dbReference>
<keyword evidence="5 6" id="KW-0472">Membrane</keyword>
<name>A0AAP2G0W2_9BACT</name>
<evidence type="ECO:0000256" key="2">
    <source>
        <dbReference type="ARBA" id="ARBA00008017"/>
    </source>
</evidence>
<feature type="transmembrane region" description="Helical" evidence="6">
    <location>
        <begin position="20"/>
        <end position="43"/>
    </location>
</feature>
<dbReference type="SUPFAM" id="SSF50182">
    <property type="entry name" value="Sm-like ribonucleoproteins"/>
    <property type="match status" value="1"/>
</dbReference>
<evidence type="ECO:0000259" key="7">
    <source>
        <dbReference type="Pfam" id="PF00924"/>
    </source>
</evidence>
<comment type="subcellular location">
    <subcellularLocation>
        <location evidence="1">Membrane</location>
        <topology evidence="1">Multi-pass membrane protein</topology>
    </subcellularLocation>
</comment>
<evidence type="ECO:0000313" key="9">
    <source>
        <dbReference type="Proteomes" id="UP001319104"/>
    </source>
</evidence>
<proteinExistence type="inferred from homology"/>
<dbReference type="InterPro" id="IPR011014">
    <property type="entry name" value="MscS_channel_TM-2"/>
</dbReference>
<sequence>METFLSDIRGQFGEYYDTLVAITPRLLIALVLLVVFWYISYYVKRLSTSRLQKNMNDSLLASFFARLIGSLIFILGLLFVLRFWGLTGMVGSILAGAGITAFVIGFALKDIGENFLAGILLAFKRPFRIGDTIEIVGVQGRVVALNLRDTQIKTFDGKDVYMPNGTIVKSPLTNFTIDGFLRHGFDIKIPAKSDYDALLKQIEIEVNRVEGVLKGRRKTSIQVKDISGGTVVITILFWVDTFTKRVPATHVKNKVMLTIQKLVDSW</sequence>
<dbReference type="GO" id="GO:0016020">
    <property type="term" value="C:membrane"/>
    <property type="evidence" value="ECO:0007669"/>
    <property type="project" value="UniProtKB-SubCell"/>
</dbReference>
<feature type="domain" description="Mechanosensitive ion channel MscS" evidence="7">
    <location>
        <begin position="113"/>
        <end position="176"/>
    </location>
</feature>
<keyword evidence="3 6" id="KW-0812">Transmembrane</keyword>
<dbReference type="InterPro" id="IPR008910">
    <property type="entry name" value="MSC_TM_helix"/>
</dbReference>
<dbReference type="Gene3D" id="2.30.30.60">
    <property type="match status" value="1"/>
</dbReference>
<dbReference type="Gene3D" id="1.10.287.1260">
    <property type="match status" value="1"/>
</dbReference>
<dbReference type="Pfam" id="PF00924">
    <property type="entry name" value="MS_channel_2nd"/>
    <property type="match status" value="1"/>
</dbReference>
<dbReference type="PANTHER" id="PTHR30221">
    <property type="entry name" value="SMALL-CONDUCTANCE MECHANOSENSITIVE CHANNEL"/>
    <property type="match status" value="1"/>
</dbReference>
<dbReference type="GO" id="GO:0008381">
    <property type="term" value="F:mechanosensitive monoatomic ion channel activity"/>
    <property type="evidence" value="ECO:0007669"/>
    <property type="project" value="InterPro"/>
</dbReference>
<evidence type="ECO:0000256" key="6">
    <source>
        <dbReference type="SAM" id="Phobius"/>
    </source>
</evidence>
<comment type="similarity">
    <text evidence="2">Belongs to the MscS (TC 1.A.23) family.</text>
</comment>
<reference evidence="8 9" key="1">
    <citation type="submission" date="2021-05" db="EMBL/GenBank/DDBJ databases">
        <authorList>
            <person name="Zhang Z.D."/>
            <person name="Osman G."/>
        </authorList>
    </citation>
    <scope>NUCLEOTIDE SEQUENCE [LARGE SCALE GENOMIC DNA]</scope>
    <source>
        <strain evidence="8 9">KCTC 32217</strain>
    </source>
</reference>
<accession>A0AAP2G0W2</accession>
<feature type="transmembrane region" description="Helical" evidence="6">
    <location>
        <begin position="90"/>
        <end position="108"/>
    </location>
</feature>
<comment type="caution">
    <text evidence="8">The sequence shown here is derived from an EMBL/GenBank/DDBJ whole genome shotgun (WGS) entry which is preliminary data.</text>
</comment>
<evidence type="ECO:0000256" key="5">
    <source>
        <dbReference type="ARBA" id="ARBA00023136"/>
    </source>
</evidence>
<dbReference type="Proteomes" id="UP001319104">
    <property type="component" value="Unassembled WGS sequence"/>
</dbReference>
<keyword evidence="4 6" id="KW-1133">Transmembrane helix</keyword>
<gene>
    <name evidence="8" type="ORF">KI659_03340</name>
</gene>
<dbReference type="InterPro" id="IPR045275">
    <property type="entry name" value="MscS_archaea/bacteria_type"/>
</dbReference>
<keyword evidence="9" id="KW-1185">Reference proteome</keyword>
<evidence type="ECO:0000256" key="3">
    <source>
        <dbReference type="ARBA" id="ARBA00022692"/>
    </source>
</evidence>
<dbReference type="InterPro" id="IPR023408">
    <property type="entry name" value="MscS_beta-dom_sf"/>
</dbReference>
<dbReference type="EMBL" id="JAHCMY010000001">
    <property type="protein sequence ID" value="MBS9523042.1"/>
    <property type="molecule type" value="Genomic_DNA"/>
</dbReference>
<feature type="transmembrane region" description="Helical" evidence="6">
    <location>
        <begin position="63"/>
        <end position="84"/>
    </location>
</feature>
<organism evidence="8 9">
    <name type="scientific">Litoribacter ruber</name>
    <dbReference type="NCBI Taxonomy" id="702568"/>
    <lineage>
        <taxon>Bacteria</taxon>
        <taxon>Pseudomonadati</taxon>
        <taxon>Bacteroidota</taxon>
        <taxon>Cytophagia</taxon>
        <taxon>Cytophagales</taxon>
        <taxon>Cyclobacteriaceae</taxon>
        <taxon>Litoribacter</taxon>
    </lineage>
</organism>
<dbReference type="Pfam" id="PF05552">
    <property type="entry name" value="MS_channel_1st_1"/>
    <property type="match status" value="1"/>
</dbReference>
<evidence type="ECO:0000313" key="8">
    <source>
        <dbReference type="EMBL" id="MBS9523042.1"/>
    </source>
</evidence>